<comment type="caution">
    <text evidence="6">The sequence shown here is derived from an EMBL/GenBank/DDBJ whole genome shotgun (WGS) entry which is preliminary data.</text>
</comment>
<keyword evidence="7" id="KW-1185">Reference proteome</keyword>
<evidence type="ECO:0000259" key="5">
    <source>
        <dbReference type="PROSITE" id="PS51186"/>
    </source>
</evidence>
<dbReference type="Pfam" id="PF00583">
    <property type="entry name" value="Acetyltransf_1"/>
    <property type="match status" value="1"/>
</dbReference>
<evidence type="ECO:0000313" key="7">
    <source>
        <dbReference type="Proteomes" id="UP000585665"/>
    </source>
</evidence>
<feature type="domain" description="N-acetyltransferase" evidence="5">
    <location>
        <begin position="1"/>
        <end position="163"/>
    </location>
</feature>
<evidence type="ECO:0000313" key="6">
    <source>
        <dbReference type="EMBL" id="NVN41271.1"/>
    </source>
</evidence>
<proteinExistence type="predicted"/>
<dbReference type="Gene3D" id="3.40.630.30">
    <property type="match status" value="1"/>
</dbReference>
<dbReference type="PANTHER" id="PTHR43072">
    <property type="entry name" value="N-ACETYLTRANSFERASE"/>
    <property type="match status" value="1"/>
</dbReference>
<organism evidence="6 7">
    <name type="scientific">Ameyamaea chiangmaiensis</name>
    <dbReference type="NCBI Taxonomy" id="442969"/>
    <lineage>
        <taxon>Bacteria</taxon>
        <taxon>Pseudomonadati</taxon>
        <taxon>Pseudomonadota</taxon>
        <taxon>Alphaproteobacteria</taxon>
        <taxon>Acetobacterales</taxon>
        <taxon>Acetobacteraceae</taxon>
        <taxon>Ameyamaea</taxon>
    </lineage>
</organism>
<accession>A0A850PJ20</accession>
<dbReference type="SUPFAM" id="SSF55729">
    <property type="entry name" value="Acyl-CoA N-acyltransferases (Nat)"/>
    <property type="match status" value="1"/>
</dbReference>
<comment type="catalytic activity">
    <reaction evidence="3">
        <text>L-methionine sulfoximine + acetyl-CoA = N-acetyl-L-methionine sulfoximine + CoA + H(+)</text>
        <dbReference type="Rhea" id="RHEA:47660"/>
        <dbReference type="ChEBI" id="CHEBI:15378"/>
        <dbReference type="ChEBI" id="CHEBI:57287"/>
        <dbReference type="ChEBI" id="CHEBI:57288"/>
        <dbReference type="ChEBI" id="CHEBI:87826"/>
        <dbReference type="ChEBI" id="CHEBI:87827"/>
    </reaction>
</comment>
<dbReference type="GO" id="GO:0016747">
    <property type="term" value="F:acyltransferase activity, transferring groups other than amino-acyl groups"/>
    <property type="evidence" value="ECO:0007669"/>
    <property type="project" value="InterPro"/>
</dbReference>
<name>A0A850PJ20_9PROT</name>
<dbReference type="EMBL" id="JABXXR010000107">
    <property type="protein sequence ID" value="NVN41271.1"/>
    <property type="molecule type" value="Genomic_DNA"/>
</dbReference>
<dbReference type="AlphaFoldDB" id="A0A850PJ20"/>
<dbReference type="CDD" id="cd04301">
    <property type="entry name" value="NAT_SF"/>
    <property type="match status" value="1"/>
</dbReference>
<keyword evidence="2" id="KW-0012">Acyltransferase</keyword>
<comment type="catalytic activity">
    <reaction evidence="4">
        <text>L-methionine sulfone + acetyl-CoA = N-acetyl-L-methionine sulfone + CoA + H(+)</text>
        <dbReference type="Rhea" id="RHEA:47656"/>
        <dbReference type="ChEBI" id="CHEBI:15378"/>
        <dbReference type="ChEBI" id="CHEBI:57287"/>
        <dbReference type="ChEBI" id="CHEBI:57288"/>
        <dbReference type="ChEBI" id="CHEBI:87824"/>
        <dbReference type="ChEBI" id="CHEBI:87825"/>
    </reaction>
</comment>
<dbReference type="Proteomes" id="UP000585665">
    <property type="component" value="Unassembled WGS sequence"/>
</dbReference>
<evidence type="ECO:0000256" key="2">
    <source>
        <dbReference type="ARBA" id="ARBA00023315"/>
    </source>
</evidence>
<evidence type="ECO:0000256" key="3">
    <source>
        <dbReference type="ARBA" id="ARBA00050603"/>
    </source>
</evidence>
<dbReference type="InterPro" id="IPR016181">
    <property type="entry name" value="Acyl_CoA_acyltransferase"/>
</dbReference>
<keyword evidence="1 6" id="KW-0808">Transferase</keyword>
<protein>
    <submittedName>
        <fullName evidence="6">N-acetyltransferase family protein</fullName>
    </submittedName>
</protein>
<dbReference type="PANTHER" id="PTHR43072:SF23">
    <property type="entry name" value="UPF0039 PROTEIN C11D3.02C"/>
    <property type="match status" value="1"/>
</dbReference>
<dbReference type="FunFam" id="3.40.630.30:FF:000026">
    <property type="entry name" value="Phosphinothricin acetyltransferase"/>
    <property type="match status" value="1"/>
</dbReference>
<sequence length="169" mass="18301">MHVRDAGVGDLATILAIYNDAVRGSTAVFSDQETTLAARAAWLAERQGRGFPVLVAERDGAVLGFATFGDFRAWPGYRHTVEHSVYVQDHARGAGVGQALMHGLIERAQAQGHHVMVAGIEASNAPSIRLHERLGFERAGLLREVGTKFGCWLDLVFMQKVLAPGRAPE</sequence>
<dbReference type="PROSITE" id="PS51186">
    <property type="entry name" value="GNAT"/>
    <property type="match status" value="1"/>
</dbReference>
<reference evidence="6 7" key="1">
    <citation type="submission" date="2020-06" db="EMBL/GenBank/DDBJ databases">
        <title>Description of novel acetic acid bacteria.</title>
        <authorList>
            <person name="Sombolestani A."/>
        </authorList>
    </citation>
    <scope>NUCLEOTIDE SEQUENCE [LARGE SCALE GENOMIC DNA]</scope>
    <source>
        <strain evidence="6 7">LMG 27010</strain>
    </source>
</reference>
<dbReference type="InterPro" id="IPR000182">
    <property type="entry name" value="GNAT_dom"/>
</dbReference>
<gene>
    <name evidence="6" type="ORF">HUK82_11955</name>
</gene>
<evidence type="ECO:0000256" key="4">
    <source>
        <dbReference type="ARBA" id="ARBA00051334"/>
    </source>
</evidence>
<evidence type="ECO:0000256" key="1">
    <source>
        <dbReference type="ARBA" id="ARBA00022679"/>
    </source>
</evidence>
<dbReference type="RefSeq" id="WP_176614180.1">
    <property type="nucleotide sequence ID" value="NZ_JABXXR010000107.1"/>
</dbReference>